<dbReference type="EMBL" id="JAUESC010000003">
    <property type="protein sequence ID" value="KAK0600440.1"/>
    <property type="molecule type" value="Genomic_DNA"/>
</dbReference>
<dbReference type="SUPFAM" id="SSF57756">
    <property type="entry name" value="Retrovirus zinc finger-like domains"/>
    <property type="match status" value="1"/>
</dbReference>
<comment type="caution">
    <text evidence="4">The sequence shown here is derived from an EMBL/GenBank/DDBJ whole genome shotgun (WGS) entry which is preliminary data.</text>
</comment>
<evidence type="ECO:0000259" key="3">
    <source>
        <dbReference type="PROSITE" id="PS50158"/>
    </source>
</evidence>
<dbReference type="InterPro" id="IPR036875">
    <property type="entry name" value="Znf_CCHC_sf"/>
</dbReference>
<dbReference type="Proteomes" id="UP001168877">
    <property type="component" value="Unassembled WGS sequence"/>
</dbReference>
<gene>
    <name evidence="4" type="ORF">LWI29_015054</name>
</gene>
<dbReference type="SMART" id="SM00343">
    <property type="entry name" value="ZnF_C2HC"/>
    <property type="match status" value="1"/>
</dbReference>
<evidence type="ECO:0000313" key="5">
    <source>
        <dbReference type="Proteomes" id="UP001168877"/>
    </source>
</evidence>
<dbReference type="InterPro" id="IPR001878">
    <property type="entry name" value="Znf_CCHC"/>
</dbReference>
<dbReference type="GO" id="GO:0008270">
    <property type="term" value="F:zinc ion binding"/>
    <property type="evidence" value="ECO:0007669"/>
    <property type="project" value="UniProtKB-KW"/>
</dbReference>
<dbReference type="Pfam" id="PF00098">
    <property type="entry name" value="zf-CCHC"/>
    <property type="match status" value="1"/>
</dbReference>
<feature type="compositionally biased region" description="Basic and acidic residues" evidence="2">
    <location>
        <begin position="20"/>
        <end position="37"/>
    </location>
</feature>
<organism evidence="4 5">
    <name type="scientific">Acer saccharum</name>
    <name type="common">Sugar maple</name>
    <dbReference type="NCBI Taxonomy" id="4024"/>
    <lineage>
        <taxon>Eukaryota</taxon>
        <taxon>Viridiplantae</taxon>
        <taxon>Streptophyta</taxon>
        <taxon>Embryophyta</taxon>
        <taxon>Tracheophyta</taxon>
        <taxon>Spermatophyta</taxon>
        <taxon>Magnoliopsida</taxon>
        <taxon>eudicotyledons</taxon>
        <taxon>Gunneridae</taxon>
        <taxon>Pentapetalae</taxon>
        <taxon>rosids</taxon>
        <taxon>malvids</taxon>
        <taxon>Sapindales</taxon>
        <taxon>Sapindaceae</taxon>
        <taxon>Hippocastanoideae</taxon>
        <taxon>Acereae</taxon>
        <taxon>Acer</taxon>
    </lineage>
</organism>
<accession>A0AA39T340</accession>
<feature type="region of interest" description="Disordered" evidence="2">
    <location>
        <begin position="19"/>
        <end position="38"/>
    </location>
</feature>
<evidence type="ECO:0000256" key="2">
    <source>
        <dbReference type="SAM" id="MobiDB-lite"/>
    </source>
</evidence>
<proteinExistence type="predicted"/>
<name>A0AA39T340_ACESA</name>
<keyword evidence="1" id="KW-0862">Zinc</keyword>
<evidence type="ECO:0000256" key="1">
    <source>
        <dbReference type="PROSITE-ProRule" id="PRU00047"/>
    </source>
</evidence>
<keyword evidence="5" id="KW-1185">Reference proteome</keyword>
<dbReference type="GO" id="GO:0003676">
    <property type="term" value="F:nucleic acid binding"/>
    <property type="evidence" value="ECO:0007669"/>
    <property type="project" value="InterPro"/>
</dbReference>
<feature type="domain" description="CCHC-type" evidence="3">
    <location>
        <begin position="73"/>
        <end position="87"/>
    </location>
</feature>
<sequence>MVEDISLENLQKSIQIEEETLNRDKSVPSKDSSKVHTVEAGSKYKKNFKVKNDKGKFKKNKSNNKQKNANGNCFHCGKPGHYIRDCRHGKFSVQNVNKTNDANMVEESGVDIVAMVSMMHIGMITELNMAVGITSSGWWFDLVLPFMCAMTKHNTRHMKQQMMIKWF</sequence>
<keyword evidence="1" id="KW-0863">Zinc-finger</keyword>
<dbReference type="Gene3D" id="4.10.60.10">
    <property type="entry name" value="Zinc finger, CCHC-type"/>
    <property type="match status" value="1"/>
</dbReference>
<protein>
    <recommendedName>
        <fullName evidence="3">CCHC-type domain-containing protein</fullName>
    </recommendedName>
</protein>
<reference evidence="4" key="1">
    <citation type="journal article" date="2022" name="Plant J.">
        <title>Strategies of tolerance reflected in two North American maple genomes.</title>
        <authorList>
            <person name="McEvoy S.L."/>
            <person name="Sezen U.U."/>
            <person name="Trouern-Trend A."/>
            <person name="McMahon S.M."/>
            <person name="Schaberg P.G."/>
            <person name="Yang J."/>
            <person name="Wegrzyn J.L."/>
            <person name="Swenson N.G."/>
        </authorList>
    </citation>
    <scope>NUCLEOTIDE SEQUENCE</scope>
    <source>
        <strain evidence="4">NS2018</strain>
    </source>
</reference>
<reference evidence="4" key="2">
    <citation type="submission" date="2023-06" db="EMBL/GenBank/DDBJ databases">
        <authorList>
            <person name="Swenson N.G."/>
            <person name="Wegrzyn J.L."/>
            <person name="Mcevoy S.L."/>
        </authorList>
    </citation>
    <scope>NUCLEOTIDE SEQUENCE</scope>
    <source>
        <strain evidence="4">NS2018</strain>
        <tissue evidence="4">Leaf</tissue>
    </source>
</reference>
<evidence type="ECO:0000313" key="4">
    <source>
        <dbReference type="EMBL" id="KAK0600440.1"/>
    </source>
</evidence>
<dbReference type="PROSITE" id="PS50158">
    <property type="entry name" value="ZF_CCHC"/>
    <property type="match status" value="1"/>
</dbReference>
<dbReference type="AlphaFoldDB" id="A0AA39T340"/>
<keyword evidence="1" id="KW-0479">Metal-binding</keyword>